<proteinExistence type="predicted"/>
<gene>
    <name evidence="8" type="ORF">AQ490_24165</name>
</gene>
<evidence type="ECO:0000313" key="9">
    <source>
        <dbReference type="Proteomes" id="UP000050867"/>
    </source>
</evidence>
<feature type="transmembrane region" description="Helical" evidence="6">
    <location>
        <begin position="150"/>
        <end position="169"/>
    </location>
</feature>
<feature type="region of interest" description="Disordered" evidence="5">
    <location>
        <begin position="1"/>
        <end position="20"/>
    </location>
</feature>
<keyword evidence="2 6" id="KW-0812">Transmembrane</keyword>
<organism evidence="8 9">
    <name type="scientific">Wenjunlia vitaminophila</name>
    <name type="common">Streptomyces vitaminophilus</name>
    <dbReference type="NCBI Taxonomy" id="76728"/>
    <lineage>
        <taxon>Bacteria</taxon>
        <taxon>Bacillati</taxon>
        <taxon>Actinomycetota</taxon>
        <taxon>Actinomycetes</taxon>
        <taxon>Kitasatosporales</taxon>
        <taxon>Streptomycetaceae</taxon>
        <taxon>Wenjunlia</taxon>
    </lineage>
</organism>
<evidence type="ECO:0000313" key="8">
    <source>
        <dbReference type="EMBL" id="KRV48635.1"/>
    </source>
</evidence>
<dbReference type="Proteomes" id="UP000050867">
    <property type="component" value="Unassembled WGS sequence"/>
</dbReference>
<evidence type="ECO:0000256" key="6">
    <source>
        <dbReference type="SAM" id="Phobius"/>
    </source>
</evidence>
<dbReference type="AlphaFoldDB" id="A0A0T6LRA5"/>
<name>A0A0T6LRA5_WENVI</name>
<feature type="transmembrane region" description="Helical" evidence="6">
    <location>
        <begin position="457"/>
        <end position="479"/>
    </location>
</feature>
<feature type="transmembrane region" description="Helical" evidence="6">
    <location>
        <begin position="255"/>
        <end position="273"/>
    </location>
</feature>
<feature type="transmembrane region" description="Helical" evidence="6">
    <location>
        <begin position="217"/>
        <end position="234"/>
    </location>
</feature>
<comment type="caution">
    <text evidence="8">The sequence shown here is derived from an EMBL/GenBank/DDBJ whole genome shotgun (WGS) entry which is preliminary data.</text>
</comment>
<evidence type="ECO:0000256" key="1">
    <source>
        <dbReference type="ARBA" id="ARBA00004141"/>
    </source>
</evidence>
<dbReference type="OrthoDB" id="137613at2"/>
<feature type="transmembrane region" description="Helical" evidence="6">
    <location>
        <begin position="424"/>
        <end position="445"/>
    </location>
</feature>
<feature type="transmembrane region" description="Helical" evidence="6">
    <location>
        <begin position="354"/>
        <end position="375"/>
    </location>
</feature>
<feature type="transmembrane region" description="Helical" evidence="6">
    <location>
        <begin position="176"/>
        <end position="197"/>
    </location>
</feature>
<feature type="transmembrane region" description="Helical" evidence="6">
    <location>
        <begin position="36"/>
        <end position="58"/>
    </location>
</feature>
<dbReference type="STRING" id="76728.AQ490_24165"/>
<feature type="transmembrane region" description="Helical" evidence="6">
    <location>
        <begin position="387"/>
        <end position="412"/>
    </location>
</feature>
<dbReference type="GO" id="GO:0055085">
    <property type="term" value="P:transmembrane transport"/>
    <property type="evidence" value="ECO:0007669"/>
    <property type="project" value="InterPro"/>
</dbReference>
<dbReference type="InterPro" id="IPR050367">
    <property type="entry name" value="APC_superfamily"/>
</dbReference>
<dbReference type="GO" id="GO:0016020">
    <property type="term" value="C:membrane"/>
    <property type="evidence" value="ECO:0007669"/>
    <property type="project" value="UniProtKB-SubCell"/>
</dbReference>
<reference evidence="8 9" key="1">
    <citation type="submission" date="2015-10" db="EMBL/GenBank/DDBJ databases">
        <title>Draft genome sequence of pyrrolomycin-producing Streptomyces vitaminophilus.</title>
        <authorList>
            <person name="Graham D.E."/>
            <person name="Mahan K.M."/>
            <person name="Klingeman D.M."/>
            <person name="Hettich R.L."/>
            <person name="Parry R.J."/>
        </authorList>
    </citation>
    <scope>NUCLEOTIDE SEQUENCE [LARGE SCALE GENOMIC DNA]</scope>
    <source>
        <strain evidence="8 9">ATCC 31673</strain>
    </source>
</reference>
<sequence>MRTGRDIAPSPPRGRPAINTYKGEDRALRGGRLGPLGLLLSVLAASAPMTVVATGLSLGYAVTQVRSEPLAYLLMGAVLALFAVGYSELGRHVHNAGAFYAYIARGLGSTPAISASFVALIAYNAMQIGLYGMFGVHSAHLLDEYFGLDVAWWVCALVCVALVTLLGVLKTDLNVRVLGGLLAVECVLVLVCDVAFLGDPGPSGVSAAAWGLDGLSGDGVGVVFVFAVASFMGLESAPVYAEEAHDPQVSVGRTTFLAVAVTAVLYSLSSWAVGVAAGPDDVIGAAAGNENVVIAMAGDRLGPVFGDLLQVSLLTSLFVALLSFHNVVARYSFAMGREGLLPRAVGRASRGGGAPALGSLLQSALALLTLALFVLTDRDPVYDLYGWMPNVGALGVVLLMATTSVAAVAFFVKRRVARALAWRLGTAVLSAVLLFAVFLLAVARFDVLAGAEPDSPLRWALPGLIVATAVLGLLYGALLRVRDPELHARVGLGNEAFQLEKVAGGVAGQPAGA</sequence>
<dbReference type="PANTHER" id="PTHR42770">
    <property type="entry name" value="AMINO ACID TRANSPORTER-RELATED"/>
    <property type="match status" value="1"/>
</dbReference>
<dbReference type="eggNOG" id="COG0531">
    <property type="taxonomic scope" value="Bacteria"/>
</dbReference>
<protein>
    <submittedName>
        <fullName evidence="8">Amino acid permease</fullName>
    </submittedName>
</protein>
<keyword evidence="4 6" id="KW-0472">Membrane</keyword>
<dbReference type="Gene3D" id="1.20.1740.10">
    <property type="entry name" value="Amino acid/polyamine transporter I"/>
    <property type="match status" value="1"/>
</dbReference>
<keyword evidence="3 6" id="KW-1133">Transmembrane helix</keyword>
<evidence type="ECO:0000256" key="5">
    <source>
        <dbReference type="SAM" id="MobiDB-lite"/>
    </source>
</evidence>
<evidence type="ECO:0000256" key="3">
    <source>
        <dbReference type="ARBA" id="ARBA00022989"/>
    </source>
</evidence>
<feature type="domain" description="Amino acid permease/ SLC12A" evidence="7">
    <location>
        <begin position="52"/>
        <end position="442"/>
    </location>
</feature>
<evidence type="ECO:0000259" key="7">
    <source>
        <dbReference type="Pfam" id="PF00324"/>
    </source>
</evidence>
<evidence type="ECO:0000256" key="2">
    <source>
        <dbReference type="ARBA" id="ARBA00022692"/>
    </source>
</evidence>
<feature type="transmembrane region" description="Helical" evidence="6">
    <location>
        <begin position="308"/>
        <end position="333"/>
    </location>
</feature>
<comment type="subcellular location">
    <subcellularLocation>
        <location evidence="1">Membrane</location>
        <topology evidence="1">Multi-pass membrane protein</topology>
    </subcellularLocation>
</comment>
<dbReference type="Pfam" id="PF00324">
    <property type="entry name" value="AA_permease"/>
    <property type="match status" value="1"/>
</dbReference>
<dbReference type="EMBL" id="LLZU01000020">
    <property type="protein sequence ID" value="KRV48635.1"/>
    <property type="molecule type" value="Genomic_DNA"/>
</dbReference>
<keyword evidence="9" id="KW-1185">Reference proteome</keyword>
<accession>A0A0T6LRA5</accession>
<dbReference type="PANTHER" id="PTHR42770:SF16">
    <property type="entry name" value="AMINO ACID PERMEASE"/>
    <property type="match status" value="1"/>
</dbReference>
<evidence type="ECO:0000256" key="4">
    <source>
        <dbReference type="ARBA" id="ARBA00023136"/>
    </source>
</evidence>
<dbReference type="PIRSF" id="PIRSF006060">
    <property type="entry name" value="AA_transporter"/>
    <property type="match status" value="1"/>
</dbReference>
<dbReference type="InterPro" id="IPR004841">
    <property type="entry name" value="AA-permease/SLC12A_dom"/>
</dbReference>
<feature type="transmembrane region" description="Helical" evidence="6">
    <location>
        <begin position="70"/>
        <end position="87"/>
    </location>
</feature>
<dbReference type="RefSeq" id="WP_018383873.1">
    <property type="nucleotide sequence ID" value="NZ_LLZU01000020.1"/>
</dbReference>